<dbReference type="InterPro" id="IPR013094">
    <property type="entry name" value="AB_hydrolase_3"/>
</dbReference>
<sequence length="659" mass="72631">MNQVSTSPTQSNVGIGPQYFVTEPTELGSNLLDSHTLVNGVGPNPDFHIEELSPNSSSSNFSVLEWSVDMGMAQIFQALSIKQKVCDDFDASPHVSKILKAAGMAEAMAYKRITPVTKERKLLHDSSTSYSRRRRKARTSSQSLFEARIAPSEDVVDDVSLVPIPVHPVHEEFDDYVSQEVLPYLRVYKDGTIERLAGTDVVPATFDPKTGVISKDTVIIPETGVSARLYRPKLTPAHKKLPLVVYFHGGAFCISSVSDPFYHHSLNVLVSKANIVLVSIDYRLSPEHPLPTAYADSYAALQWVASHSGGDGSAEDWLKDNVDFDKVFLAGDSAGANISHHIAIRVGSDPIQGLKFHGILMIHPYFWGEVSIGSEVTDPVRKAMVDCWWGFVCPSDKGNDDPLINPFVDGSPSLSGLCCDRVIVCVAGKDILRDRGKLYYESLVKSGWQGKVEYVEIEGEDHVFHIFNPCAALQWVASHSGGCGAEDWLKDNVDFDKVFLAGDSAGANISHHIAIRVGSDPIQGLKFHGILMIHPYFWGEVSIGSEVTDPVRKAMVDCWWGFVCPSDKGNDDPLINPFVDGSPSLSGLCCDRVIVCVAGKDILRDRGKLYYESLVKSEWQGKVEYVEIEGEDHVFHIFNPWCEKALKMINSLASFINQE</sequence>
<feature type="domain" description="Alpha/beta hydrolase fold-3" evidence="2">
    <location>
        <begin position="470"/>
        <end position="636"/>
    </location>
</feature>
<accession>A0A4S4EA77</accession>
<dbReference type="Proteomes" id="UP000306102">
    <property type="component" value="Unassembled WGS sequence"/>
</dbReference>
<dbReference type="Pfam" id="PF07859">
    <property type="entry name" value="Abhydrolase_3"/>
    <property type="match status" value="2"/>
</dbReference>
<gene>
    <name evidence="3" type="ORF">TEA_026469</name>
</gene>
<dbReference type="InterPro" id="IPR029058">
    <property type="entry name" value="AB_hydrolase_fold"/>
</dbReference>
<organism evidence="3 4">
    <name type="scientific">Camellia sinensis var. sinensis</name>
    <name type="common">China tea</name>
    <dbReference type="NCBI Taxonomy" id="542762"/>
    <lineage>
        <taxon>Eukaryota</taxon>
        <taxon>Viridiplantae</taxon>
        <taxon>Streptophyta</taxon>
        <taxon>Embryophyta</taxon>
        <taxon>Tracheophyta</taxon>
        <taxon>Spermatophyta</taxon>
        <taxon>Magnoliopsida</taxon>
        <taxon>eudicotyledons</taxon>
        <taxon>Gunneridae</taxon>
        <taxon>Pentapetalae</taxon>
        <taxon>asterids</taxon>
        <taxon>Ericales</taxon>
        <taxon>Theaceae</taxon>
        <taxon>Camellia</taxon>
    </lineage>
</organism>
<dbReference type="InterPro" id="IPR050466">
    <property type="entry name" value="Carboxylest/Gibb_receptor"/>
</dbReference>
<evidence type="ECO:0000313" key="4">
    <source>
        <dbReference type="Proteomes" id="UP000306102"/>
    </source>
</evidence>
<dbReference type="GO" id="GO:0016787">
    <property type="term" value="F:hydrolase activity"/>
    <property type="evidence" value="ECO:0007669"/>
    <property type="project" value="InterPro"/>
</dbReference>
<dbReference type="SUPFAM" id="SSF53474">
    <property type="entry name" value="alpha/beta-Hydrolases"/>
    <property type="match status" value="2"/>
</dbReference>
<evidence type="ECO:0000259" key="2">
    <source>
        <dbReference type="Pfam" id="PF07859"/>
    </source>
</evidence>
<dbReference type="PANTHER" id="PTHR23024:SF577">
    <property type="entry name" value="CARBOXYLESTERASE 2-RELATED"/>
    <property type="match status" value="1"/>
</dbReference>
<dbReference type="EMBL" id="SDRB02006120">
    <property type="protein sequence ID" value="THG13070.1"/>
    <property type="molecule type" value="Genomic_DNA"/>
</dbReference>
<dbReference type="PANTHER" id="PTHR23024">
    <property type="entry name" value="ARYLACETAMIDE DEACETYLASE"/>
    <property type="match status" value="1"/>
</dbReference>
<comment type="caution">
    <text evidence="3">The sequence shown here is derived from an EMBL/GenBank/DDBJ whole genome shotgun (WGS) entry which is preliminary data.</text>
</comment>
<reference evidence="3 4" key="1">
    <citation type="journal article" date="2018" name="Proc. Natl. Acad. Sci. U.S.A.">
        <title>Draft genome sequence of Camellia sinensis var. sinensis provides insights into the evolution of the tea genome and tea quality.</title>
        <authorList>
            <person name="Wei C."/>
            <person name="Yang H."/>
            <person name="Wang S."/>
            <person name="Zhao J."/>
            <person name="Liu C."/>
            <person name="Gao L."/>
            <person name="Xia E."/>
            <person name="Lu Y."/>
            <person name="Tai Y."/>
            <person name="She G."/>
            <person name="Sun J."/>
            <person name="Cao H."/>
            <person name="Tong W."/>
            <person name="Gao Q."/>
            <person name="Li Y."/>
            <person name="Deng W."/>
            <person name="Jiang X."/>
            <person name="Wang W."/>
            <person name="Chen Q."/>
            <person name="Zhang S."/>
            <person name="Li H."/>
            <person name="Wu J."/>
            <person name="Wang P."/>
            <person name="Li P."/>
            <person name="Shi C."/>
            <person name="Zheng F."/>
            <person name="Jian J."/>
            <person name="Huang B."/>
            <person name="Shan D."/>
            <person name="Shi M."/>
            <person name="Fang C."/>
            <person name="Yue Y."/>
            <person name="Li F."/>
            <person name="Li D."/>
            <person name="Wei S."/>
            <person name="Han B."/>
            <person name="Jiang C."/>
            <person name="Yin Y."/>
            <person name="Xia T."/>
            <person name="Zhang Z."/>
            <person name="Bennetzen J.L."/>
            <person name="Zhao S."/>
            <person name="Wan X."/>
        </authorList>
    </citation>
    <scope>NUCLEOTIDE SEQUENCE [LARGE SCALE GENOMIC DNA]</scope>
    <source>
        <strain evidence="4">cv. Shuchazao</strain>
        <tissue evidence="3">Leaf</tissue>
    </source>
</reference>
<keyword evidence="4" id="KW-1185">Reference proteome</keyword>
<dbReference type="STRING" id="542762.A0A4S4EA77"/>
<protein>
    <recommendedName>
        <fullName evidence="2">Alpha/beta hydrolase fold-3 domain-containing protein</fullName>
    </recommendedName>
</protein>
<feature type="domain" description="Alpha/beta hydrolase fold-3" evidence="2">
    <location>
        <begin position="244"/>
        <end position="465"/>
    </location>
</feature>
<evidence type="ECO:0000313" key="3">
    <source>
        <dbReference type="EMBL" id="THG13070.1"/>
    </source>
</evidence>
<proteinExistence type="inferred from homology"/>
<comment type="similarity">
    <text evidence="1">Belongs to the 'GDXG' lipolytic enzyme family.</text>
</comment>
<dbReference type="AlphaFoldDB" id="A0A4S4EA77"/>
<evidence type="ECO:0000256" key="1">
    <source>
        <dbReference type="ARBA" id="ARBA00010515"/>
    </source>
</evidence>
<dbReference type="Gene3D" id="3.40.50.1820">
    <property type="entry name" value="alpha/beta hydrolase"/>
    <property type="match status" value="2"/>
</dbReference>
<name>A0A4S4EA77_CAMSN</name>